<keyword evidence="6" id="KW-0812">Transmembrane</keyword>
<accession>A0A4Y8WRJ3</accession>
<dbReference type="InterPro" id="IPR003838">
    <property type="entry name" value="ABC3_permease_C"/>
</dbReference>
<dbReference type="Pfam" id="PF18075">
    <property type="entry name" value="FtsX_ECD"/>
    <property type="match status" value="1"/>
</dbReference>
<sequence length="295" mass="33575">MSENKHKKGGTPSFVHSRLISIISISMVLFLLGIVTMLGLVGNGLKTYVRESVNFTVVLSPEAQPEEISIMEAQLKQEPFVRDIKYFSKEEALASLTEELGESPEEFLGWNPLSPTFEITLKEVYISERDSITKVEQALNNYLLTQSLSYKQDLVEQINTNIQTLTIVMIVLSVLLLLISIVLINNTIRLLIYSKRFLIYTMKLVGATPRFIRRPFVRYNIWSGIMASIVASCFLGRLWYHLTTNYPLMQTVLTLHNGLIVLGVVFILGILISWFSASRAVTKYLRMNVNKLYRA</sequence>
<comment type="subcellular location">
    <subcellularLocation>
        <location evidence="1">Cell membrane</location>
        <topology evidence="1">Multi-pass membrane protein</topology>
    </subcellularLocation>
</comment>
<comment type="caution">
    <text evidence="13">The sequence shown here is derived from an EMBL/GenBank/DDBJ whole genome shotgun (WGS) entry which is preliminary data.</text>
</comment>
<dbReference type="EMBL" id="SPNC01000006">
    <property type="protein sequence ID" value="TFH97173.1"/>
    <property type="molecule type" value="Genomic_DNA"/>
</dbReference>
<dbReference type="OrthoDB" id="9813411at2"/>
<name>A0A4Y8WRJ3_9PORP</name>
<comment type="similarity">
    <text evidence="2 10">Belongs to the ABC-4 integral membrane protein family. FtsX subfamily.</text>
</comment>
<evidence type="ECO:0000256" key="8">
    <source>
        <dbReference type="ARBA" id="ARBA00023136"/>
    </source>
</evidence>
<evidence type="ECO:0000256" key="6">
    <source>
        <dbReference type="ARBA" id="ARBA00022692"/>
    </source>
</evidence>
<dbReference type="AlphaFoldDB" id="A0A4Y8WRJ3"/>
<dbReference type="GO" id="GO:0005886">
    <property type="term" value="C:plasma membrane"/>
    <property type="evidence" value="ECO:0007669"/>
    <property type="project" value="UniProtKB-SubCell"/>
</dbReference>
<evidence type="ECO:0000256" key="7">
    <source>
        <dbReference type="ARBA" id="ARBA00022989"/>
    </source>
</evidence>
<dbReference type="Gene3D" id="3.30.70.3040">
    <property type="match status" value="1"/>
</dbReference>
<keyword evidence="14" id="KW-1185">Reference proteome</keyword>
<reference evidence="13 14" key="1">
    <citation type="submission" date="2019-03" db="EMBL/GenBank/DDBJ databases">
        <title>Porphyromonas levii Isolated from the Uterus of Dairy Cows.</title>
        <authorList>
            <person name="Francis A.M."/>
        </authorList>
    </citation>
    <scope>NUCLEOTIDE SEQUENCE [LARGE SCALE GENOMIC DNA]</scope>
    <source>
        <strain evidence="13 14">AF5678</strain>
    </source>
</reference>
<dbReference type="PANTHER" id="PTHR47755">
    <property type="entry name" value="CELL DIVISION PROTEIN FTSX"/>
    <property type="match status" value="1"/>
</dbReference>
<dbReference type="PIRSF" id="PIRSF003097">
    <property type="entry name" value="FtsX"/>
    <property type="match status" value="1"/>
</dbReference>
<evidence type="ECO:0000256" key="10">
    <source>
        <dbReference type="PIRNR" id="PIRNR003097"/>
    </source>
</evidence>
<dbReference type="InterPro" id="IPR004513">
    <property type="entry name" value="FtsX"/>
</dbReference>
<evidence type="ECO:0000259" key="12">
    <source>
        <dbReference type="Pfam" id="PF18075"/>
    </source>
</evidence>
<dbReference type="RefSeq" id="WP_134848983.1">
    <property type="nucleotide sequence ID" value="NZ_CP197400.1"/>
</dbReference>
<evidence type="ECO:0000313" key="14">
    <source>
        <dbReference type="Proteomes" id="UP000297225"/>
    </source>
</evidence>
<evidence type="ECO:0000256" key="4">
    <source>
        <dbReference type="ARBA" id="ARBA00022475"/>
    </source>
</evidence>
<evidence type="ECO:0000256" key="3">
    <source>
        <dbReference type="ARBA" id="ARBA00021907"/>
    </source>
</evidence>
<evidence type="ECO:0000256" key="9">
    <source>
        <dbReference type="ARBA" id="ARBA00023306"/>
    </source>
</evidence>
<protein>
    <recommendedName>
        <fullName evidence="3 10">Cell division protein FtsX</fullName>
    </recommendedName>
</protein>
<keyword evidence="9 10" id="KW-0131">Cell cycle</keyword>
<dbReference type="InterPro" id="IPR040690">
    <property type="entry name" value="FtsX_ECD"/>
</dbReference>
<feature type="domain" description="ABC3 transporter permease C-terminal" evidence="11">
    <location>
        <begin position="170"/>
        <end position="283"/>
    </location>
</feature>
<dbReference type="Pfam" id="PF02687">
    <property type="entry name" value="FtsX"/>
    <property type="match status" value="1"/>
</dbReference>
<evidence type="ECO:0000256" key="1">
    <source>
        <dbReference type="ARBA" id="ARBA00004651"/>
    </source>
</evidence>
<evidence type="ECO:0000256" key="5">
    <source>
        <dbReference type="ARBA" id="ARBA00022618"/>
    </source>
</evidence>
<keyword evidence="5 10" id="KW-0132">Cell division</keyword>
<dbReference type="Proteomes" id="UP000297225">
    <property type="component" value="Unassembled WGS sequence"/>
</dbReference>
<keyword evidence="7" id="KW-1133">Transmembrane helix</keyword>
<dbReference type="GO" id="GO:0051301">
    <property type="term" value="P:cell division"/>
    <property type="evidence" value="ECO:0007669"/>
    <property type="project" value="UniProtKB-KW"/>
</dbReference>
<proteinExistence type="inferred from homology"/>
<keyword evidence="4 10" id="KW-1003">Cell membrane</keyword>
<dbReference type="STRING" id="1122973.GCA_000379925_01323"/>
<gene>
    <name evidence="13" type="ORF">E4P47_00850</name>
</gene>
<feature type="domain" description="FtsX extracellular" evidence="12">
    <location>
        <begin position="53"/>
        <end position="141"/>
    </location>
</feature>
<dbReference type="PANTHER" id="PTHR47755:SF1">
    <property type="entry name" value="CELL DIVISION PROTEIN FTSX"/>
    <property type="match status" value="1"/>
</dbReference>
<keyword evidence="8 10" id="KW-0472">Membrane</keyword>
<evidence type="ECO:0000256" key="2">
    <source>
        <dbReference type="ARBA" id="ARBA00007379"/>
    </source>
</evidence>
<evidence type="ECO:0000313" key="13">
    <source>
        <dbReference type="EMBL" id="TFH97173.1"/>
    </source>
</evidence>
<organism evidence="13 14">
    <name type="scientific">Porphyromonas levii</name>
    <dbReference type="NCBI Taxonomy" id="28114"/>
    <lineage>
        <taxon>Bacteria</taxon>
        <taxon>Pseudomonadati</taxon>
        <taxon>Bacteroidota</taxon>
        <taxon>Bacteroidia</taxon>
        <taxon>Bacteroidales</taxon>
        <taxon>Porphyromonadaceae</taxon>
        <taxon>Porphyromonas</taxon>
    </lineage>
</organism>
<evidence type="ECO:0000259" key="11">
    <source>
        <dbReference type="Pfam" id="PF02687"/>
    </source>
</evidence>